<dbReference type="Gene3D" id="3.40.50.2300">
    <property type="match status" value="1"/>
</dbReference>
<sequence>MNDIVTDTCVLIVEDEPLIRVDAIDMVADEGFAVCDAPNAAKALVILESRDDIGILFTDIDMPGEMDGLDLARTVRKRWPHIAIIIVSGHTRLTDADVPNGGMFFSKPYLRATMLKALHRADIRTRG</sequence>
<dbReference type="GO" id="GO:0000160">
    <property type="term" value="P:phosphorelay signal transduction system"/>
    <property type="evidence" value="ECO:0007669"/>
    <property type="project" value="InterPro"/>
</dbReference>
<dbReference type="PANTHER" id="PTHR44591:SF3">
    <property type="entry name" value="RESPONSE REGULATORY DOMAIN-CONTAINING PROTEIN"/>
    <property type="match status" value="1"/>
</dbReference>
<name>A0A3A1WHM8_9HYPH</name>
<dbReference type="AlphaFoldDB" id="A0A3A1WHM8"/>
<evidence type="ECO:0000313" key="7">
    <source>
        <dbReference type="Proteomes" id="UP000265750"/>
    </source>
</evidence>
<comment type="caution">
    <text evidence="6">The sequence shown here is derived from an EMBL/GenBank/DDBJ whole genome shotgun (WGS) entry which is preliminary data.</text>
</comment>
<proteinExistence type="predicted"/>
<dbReference type="Pfam" id="PF00072">
    <property type="entry name" value="Response_reg"/>
    <property type="match status" value="1"/>
</dbReference>
<keyword evidence="2" id="KW-0805">Transcription regulation</keyword>
<dbReference type="PROSITE" id="PS50110">
    <property type="entry name" value="RESPONSE_REGULATORY"/>
    <property type="match status" value="1"/>
</dbReference>
<feature type="modified residue" description="4-aspartylphosphate" evidence="4">
    <location>
        <position position="59"/>
    </location>
</feature>
<evidence type="ECO:0000256" key="1">
    <source>
        <dbReference type="ARBA" id="ARBA00022553"/>
    </source>
</evidence>
<feature type="domain" description="Response regulatory" evidence="5">
    <location>
        <begin position="9"/>
        <end position="122"/>
    </location>
</feature>
<keyword evidence="1 4" id="KW-0597">Phosphoprotein</keyword>
<dbReference type="EMBL" id="QYRN01000009">
    <property type="protein sequence ID" value="RIX98702.1"/>
    <property type="molecule type" value="Genomic_DNA"/>
</dbReference>
<dbReference type="Proteomes" id="UP000265750">
    <property type="component" value="Unassembled WGS sequence"/>
</dbReference>
<evidence type="ECO:0000256" key="4">
    <source>
        <dbReference type="PROSITE-ProRule" id="PRU00169"/>
    </source>
</evidence>
<reference evidence="7" key="1">
    <citation type="submission" date="2018-09" db="EMBL/GenBank/DDBJ databases">
        <authorList>
            <person name="Tuo L."/>
        </authorList>
    </citation>
    <scope>NUCLEOTIDE SEQUENCE [LARGE SCALE GENOMIC DNA]</scope>
    <source>
        <strain evidence="7">M2BS4Y-1</strain>
    </source>
</reference>
<accession>A0A3A1WHM8</accession>
<dbReference type="InterPro" id="IPR011006">
    <property type="entry name" value="CheY-like_superfamily"/>
</dbReference>
<protein>
    <submittedName>
        <fullName evidence="6">Response regulator</fullName>
    </submittedName>
</protein>
<keyword evidence="3" id="KW-0804">Transcription</keyword>
<keyword evidence="7" id="KW-1185">Reference proteome</keyword>
<evidence type="ECO:0000259" key="5">
    <source>
        <dbReference type="PROSITE" id="PS50110"/>
    </source>
</evidence>
<gene>
    <name evidence="6" type="ORF">D3218_16050</name>
</gene>
<evidence type="ECO:0000256" key="3">
    <source>
        <dbReference type="ARBA" id="ARBA00023163"/>
    </source>
</evidence>
<evidence type="ECO:0000256" key="2">
    <source>
        <dbReference type="ARBA" id="ARBA00023015"/>
    </source>
</evidence>
<evidence type="ECO:0000313" key="6">
    <source>
        <dbReference type="EMBL" id="RIX98702.1"/>
    </source>
</evidence>
<dbReference type="SMART" id="SM00448">
    <property type="entry name" value="REC"/>
    <property type="match status" value="1"/>
</dbReference>
<organism evidence="6 7">
    <name type="scientific">Aureimonas flava</name>
    <dbReference type="NCBI Taxonomy" id="2320271"/>
    <lineage>
        <taxon>Bacteria</taxon>
        <taxon>Pseudomonadati</taxon>
        <taxon>Pseudomonadota</taxon>
        <taxon>Alphaproteobacteria</taxon>
        <taxon>Hyphomicrobiales</taxon>
        <taxon>Aurantimonadaceae</taxon>
        <taxon>Aureimonas</taxon>
    </lineage>
</organism>
<dbReference type="SUPFAM" id="SSF52172">
    <property type="entry name" value="CheY-like"/>
    <property type="match status" value="1"/>
</dbReference>
<dbReference type="OrthoDB" id="9784719at2"/>
<dbReference type="InterPro" id="IPR001789">
    <property type="entry name" value="Sig_transdc_resp-reg_receiver"/>
</dbReference>
<dbReference type="PANTHER" id="PTHR44591">
    <property type="entry name" value="STRESS RESPONSE REGULATOR PROTEIN 1"/>
    <property type="match status" value="1"/>
</dbReference>
<dbReference type="InterPro" id="IPR050595">
    <property type="entry name" value="Bact_response_regulator"/>
</dbReference>